<gene>
    <name evidence="1" type="ORF">VAE063_1070048</name>
</gene>
<proteinExistence type="predicted"/>
<dbReference type="RefSeq" id="WP_119465296.1">
    <property type="nucleotide sequence ID" value="NZ_CALYLA010000030.1"/>
</dbReference>
<evidence type="ECO:0000313" key="1">
    <source>
        <dbReference type="EMBL" id="CAH8204634.1"/>
    </source>
</evidence>
<name>A0ABN8TQM3_9VIBR</name>
<keyword evidence="2" id="KW-1185">Reference proteome</keyword>
<sequence>MKIQYSVFKNKESEWCISTLDKKKIVARFTTQKEAISAARQMAQKSNSTMIIHDKDGQIRSVIGLKKRVLMRNVKTNSKLKTQDINIAVARAMEKQAVKG</sequence>
<reference evidence="1" key="1">
    <citation type="submission" date="2022-06" db="EMBL/GenBank/DDBJ databases">
        <authorList>
            <person name="Goudenege D."/>
            <person name="Le Roux F."/>
        </authorList>
    </citation>
    <scope>NUCLEOTIDE SEQUENCE</scope>
    <source>
        <strain evidence="1">12-063</strain>
    </source>
</reference>
<dbReference type="Proteomes" id="UP001152658">
    <property type="component" value="Unassembled WGS sequence"/>
</dbReference>
<evidence type="ECO:0000313" key="2">
    <source>
        <dbReference type="Proteomes" id="UP001152658"/>
    </source>
</evidence>
<dbReference type="Pfam" id="PF09954">
    <property type="entry name" value="DUF2188"/>
    <property type="match status" value="1"/>
</dbReference>
<protein>
    <recommendedName>
        <fullName evidence="3">DUF2188 domain-containing protein</fullName>
    </recommendedName>
</protein>
<comment type="caution">
    <text evidence="1">The sequence shown here is derived from an EMBL/GenBank/DDBJ whole genome shotgun (WGS) entry which is preliminary data.</text>
</comment>
<organism evidence="1 2">
    <name type="scientific">Vibrio aestuarianus</name>
    <dbReference type="NCBI Taxonomy" id="28171"/>
    <lineage>
        <taxon>Bacteria</taxon>
        <taxon>Pseudomonadati</taxon>
        <taxon>Pseudomonadota</taxon>
        <taxon>Gammaproteobacteria</taxon>
        <taxon>Vibrionales</taxon>
        <taxon>Vibrionaceae</taxon>
        <taxon>Vibrio</taxon>
    </lineage>
</organism>
<dbReference type="InterPro" id="IPR018691">
    <property type="entry name" value="DUF2188"/>
</dbReference>
<accession>A0ABN8TQM3</accession>
<evidence type="ECO:0008006" key="3">
    <source>
        <dbReference type="Google" id="ProtNLM"/>
    </source>
</evidence>
<dbReference type="EMBL" id="CALYLK010000008">
    <property type="protein sequence ID" value="CAH8204634.1"/>
    <property type="molecule type" value="Genomic_DNA"/>
</dbReference>